<dbReference type="AlphaFoldDB" id="A0A2T6BQH1"/>
<dbReference type="EMBL" id="QBKR01000017">
    <property type="protein sequence ID" value="PTX58286.1"/>
    <property type="molecule type" value="Genomic_DNA"/>
</dbReference>
<feature type="region of interest" description="Disordered" evidence="1">
    <location>
        <begin position="1"/>
        <end position="33"/>
    </location>
</feature>
<feature type="compositionally biased region" description="Low complexity" evidence="1">
    <location>
        <begin position="1"/>
        <end position="18"/>
    </location>
</feature>
<comment type="caution">
    <text evidence="2">The sequence shown here is derived from an EMBL/GenBank/DDBJ whole genome shotgun (WGS) entry which is preliminary data.</text>
</comment>
<dbReference type="RefSeq" id="WP_108024593.1">
    <property type="nucleotide sequence ID" value="NZ_QBKR01000017.1"/>
</dbReference>
<dbReference type="Proteomes" id="UP000244240">
    <property type="component" value="Unassembled WGS sequence"/>
</dbReference>
<proteinExistence type="predicted"/>
<reference evidence="2 3" key="1">
    <citation type="submission" date="2018-04" db="EMBL/GenBank/DDBJ databases">
        <title>Genomic Encyclopedia of Archaeal and Bacterial Type Strains, Phase II (KMG-II): from individual species to whole genera.</title>
        <authorList>
            <person name="Goeker M."/>
        </authorList>
    </citation>
    <scope>NUCLEOTIDE SEQUENCE [LARGE SCALE GENOMIC DNA]</scope>
    <source>
        <strain evidence="2 3">DSM 45787</strain>
    </source>
</reference>
<protein>
    <submittedName>
        <fullName evidence="2">Uncharacterized protein</fullName>
    </submittedName>
</protein>
<sequence>MSQLSARKLSSLLTSRSPSSEKEPDHRPDSSIHKDWDERSRASLVILWGLLVYPALDPELRTQREPSVREDEVYDLFRDYLGTASDWNNVLKQLKAHDYIRYRRDGQRIVAGTKLWTAVDAAKMYRLFRSSVIVRNMWLDQRQKGKNNG</sequence>
<evidence type="ECO:0000256" key="1">
    <source>
        <dbReference type="SAM" id="MobiDB-lite"/>
    </source>
</evidence>
<accession>A0A2T6BQH1</accession>
<organism evidence="2 3">
    <name type="scientific">Melghirimyces profundicolus</name>
    <dbReference type="NCBI Taxonomy" id="1242148"/>
    <lineage>
        <taxon>Bacteria</taxon>
        <taxon>Bacillati</taxon>
        <taxon>Bacillota</taxon>
        <taxon>Bacilli</taxon>
        <taxon>Bacillales</taxon>
        <taxon>Thermoactinomycetaceae</taxon>
        <taxon>Melghirimyces</taxon>
    </lineage>
</organism>
<evidence type="ECO:0000313" key="3">
    <source>
        <dbReference type="Proteomes" id="UP000244240"/>
    </source>
</evidence>
<dbReference type="OrthoDB" id="2990354at2"/>
<feature type="compositionally biased region" description="Basic and acidic residues" evidence="1">
    <location>
        <begin position="19"/>
        <end position="33"/>
    </location>
</feature>
<gene>
    <name evidence="2" type="ORF">C8P63_11733</name>
</gene>
<name>A0A2T6BQH1_9BACL</name>
<keyword evidence="3" id="KW-1185">Reference proteome</keyword>
<evidence type="ECO:0000313" key="2">
    <source>
        <dbReference type="EMBL" id="PTX58286.1"/>
    </source>
</evidence>